<comment type="caution">
    <text evidence="1">The sequence shown here is derived from an EMBL/GenBank/DDBJ whole genome shotgun (WGS) entry which is preliminary data.</text>
</comment>
<dbReference type="EMBL" id="JABZFV010000001">
    <property type="protein sequence ID" value="MBF0934136.1"/>
    <property type="molecule type" value="Genomic_DNA"/>
</dbReference>
<protein>
    <submittedName>
        <fullName evidence="1">Uncharacterized protein</fullName>
    </submittedName>
</protein>
<reference evidence="1" key="1">
    <citation type="submission" date="2020-04" db="EMBL/GenBank/DDBJ databases">
        <title>Deep metagenomics examines the oral microbiome during advanced dental caries in children, revealing novel taxa and co-occurrences with host molecules.</title>
        <authorList>
            <person name="Baker J.L."/>
            <person name="Morton J.T."/>
            <person name="Dinis M."/>
            <person name="Alvarez R."/>
            <person name="Tran N.C."/>
            <person name="Knight R."/>
            <person name="Edlund A."/>
        </authorList>
    </citation>
    <scope>NUCLEOTIDE SEQUENCE</scope>
    <source>
        <strain evidence="1">JCVI_23_bin.16</strain>
    </source>
</reference>
<gene>
    <name evidence="1" type="ORF">HXK00_00655</name>
</gene>
<dbReference type="AlphaFoldDB" id="A0A929MMI4"/>
<evidence type="ECO:0000313" key="2">
    <source>
        <dbReference type="Proteomes" id="UP000757900"/>
    </source>
</evidence>
<dbReference type="Proteomes" id="UP000757900">
    <property type="component" value="Unassembled WGS sequence"/>
</dbReference>
<accession>A0A929MMI4</accession>
<name>A0A929MMI4_ABIDE</name>
<proteinExistence type="predicted"/>
<evidence type="ECO:0000313" key="1">
    <source>
        <dbReference type="EMBL" id="MBF0934136.1"/>
    </source>
</evidence>
<organism evidence="1 2">
    <name type="scientific">Abiotrophia defectiva</name>
    <name type="common">Streptococcus defectivus</name>
    <dbReference type="NCBI Taxonomy" id="46125"/>
    <lineage>
        <taxon>Bacteria</taxon>
        <taxon>Bacillati</taxon>
        <taxon>Bacillota</taxon>
        <taxon>Bacilli</taxon>
        <taxon>Lactobacillales</taxon>
        <taxon>Aerococcaceae</taxon>
        <taxon>Abiotrophia</taxon>
    </lineage>
</organism>
<sequence length="130" mass="15178">MFGERSWNRYMTAASNRCFPIGNRINYAVLARSVSQNDLERTLSDKIISDLDKYYTEHPYVAEVSKTSRDKIKNHVAWAILSDMKDFPESKHLDPSKEIEHRVLTLFGPPGEFYDLDSVIKETKKFIYIQ</sequence>